<dbReference type="InterPro" id="IPR036979">
    <property type="entry name" value="CM_dom_sf"/>
</dbReference>
<dbReference type="SMART" id="SM00830">
    <property type="entry name" value="CM_2"/>
    <property type="match status" value="1"/>
</dbReference>
<dbReference type="EC" id="5.4.99.5" evidence="1"/>
<dbReference type="PROSITE" id="PS51168">
    <property type="entry name" value="CHORISMATE_MUT_2"/>
    <property type="match status" value="1"/>
</dbReference>
<feature type="domain" description="Chorismate mutase" evidence="4">
    <location>
        <begin position="93"/>
        <end position="183"/>
    </location>
</feature>
<evidence type="ECO:0000256" key="1">
    <source>
        <dbReference type="ARBA" id="ARBA00012404"/>
    </source>
</evidence>
<dbReference type="EMBL" id="AY898625">
    <property type="protein sequence ID" value="AAW81005.2"/>
    <property type="molecule type" value="Genomic_DNA"/>
</dbReference>
<dbReference type="PANTHER" id="PTHR38041">
    <property type="entry name" value="CHORISMATE MUTASE"/>
    <property type="match status" value="1"/>
</dbReference>
<reference evidence="5" key="1">
    <citation type="submission" date="2009-08" db="EMBL/GenBank/DDBJ databases">
        <title>Type III secretion system (TTSS) from Acidovorax avenae supsp. citrulli.</title>
        <authorList>
            <person name="Cheng M.-L."/>
            <person name="Wei C.-F."/>
            <person name="Huang Y.-C."/>
            <person name="Huang H.-C."/>
        </authorList>
    </citation>
    <scope>NUCLEOTIDE SEQUENCE</scope>
    <source>
        <strain evidence="5">148</strain>
    </source>
</reference>
<organism evidence="5">
    <name type="scientific">Paracidovorax citrulli</name>
    <name type="common">Acidovorax citrulli</name>
    <dbReference type="NCBI Taxonomy" id="80869"/>
    <lineage>
        <taxon>Bacteria</taxon>
        <taxon>Pseudomonadati</taxon>
        <taxon>Pseudomonadota</taxon>
        <taxon>Betaproteobacteria</taxon>
        <taxon>Burkholderiales</taxon>
        <taxon>Comamonadaceae</taxon>
        <taxon>Paracidovorax</taxon>
    </lineage>
</organism>
<feature type="compositionally biased region" description="Gly residues" evidence="3">
    <location>
        <begin position="54"/>
        <end position="68"/>
    </location>
</feature>
<dbReference type="InterPro" id="IPR051331">
    <property type="entry name" value="Chorismate_mutase-related"/>
</dbReference>
<sequence>MRWSSSTARAHQAGAVRRRLRLPQLRRRHGRGHRHPHRDREGRDALRAGRGRRGGGLGPRAGMEGNGAQGPRPAARGRTRRRRTGMTRAIEKTRSCSSMAEVRERIDALDDILVPLLVERGGYMTQAARNKRDASQVRDEGRIEFIVRRVRERALAEGGEPDVIEAIYRGMMEAYIAYEHREFDRMVAAGEKSGDGADGRPA</sequence>
<dbReference type="GO" id="GO:0009697">
    <property type="term" value="P:salicylic acid biosynthetic process"/>
    <property type="evidence" value="ECO:0007669"/>
    <property type="project" value="TreeGrafter"/>
</dbReference>
<dbReference type="AlphaFoldDB" id="Q5EF43"/>
<dbReference type="Pfam" id="PF01817">
    <property type="entry name" value="CM_2"/>
    <property type="match status" value="1"/>
</dbReference>
<evidence type="ECO:0000256" key="3">
    <source>
        <dbReference type="SAM" id="MobiDB-lite"/>
    </source>
</evidence>
<dbReference type="SUPFAM" id="SSF48600">
    <property type="entry name" value="Chorismate mutase II"/>
    <property type="match status" value="1"/>
</dbReference>
<dbReference type="GO" id="GO:0004106">
    <property type="term" value="F:chorismate mutase activity"/>
    <property type="evidence" value="ECO:0007669"/>
    <property type="project" value="UniProtKB-EC"/>
</dbReference>
<name>Q5EF43_PARCI</name>
<dbReference type="GO" id="GO:0046417">
    <property type="term" value="P:chorismate metabolic process"/>
    <property type="evidence" value="ECO:0007669"/>
    <property type="project" value="InterPro"/>
</dbReference>
<protein>
    <recommendedName>
        <fullName evidence="1">chorismate mutase</fullName>
        <ecNumber evidence="1">5.4.99.5</ecNumber>
    </recommendedName>
</protein>
<evidence type="ECO:0000256" key="2">
    <source>
        <dbReference type="ARBA" id="ARBA00023235"/>
    </source>
</evidence>
<feature type="region of interest" description="Disordered" evidence="3">
    <location>
        <begin position="1"/>
        <end position="89"/>
    </location>
</feature>
<evidence type="ECO:0000259" key="4">
    <source>
        <dbReference type="PROSITE" id="PS51168"/>
    </source>
</evidence>
<evidence type="ECO:0000313" key="5">
    <source>
        <dbReference type="EMBL" id="AAW81005.2"/>
    </source>
</evidence>
<feature type="compositionally biased region" description="Basic and acidic residues" evidence="3">
    <location>
        <begin position="38"/>
        <end position="47"/>
    </location>
</feature>
<proteinExistence type="predicted"/>
<dbReference type="InterPro" id="IPR002701">
    <property type="entry name" value="CM_II_prokaryot"/>
</dbReference>
<keyword evidence="2" id="KW-0413">Isomerase</keyword>
<dbReference type="Gene3D" id="1.20.59.10">
    <property type="entry name" value="Chorismate mutase"/>
    <property type="match status" value="1"/>
</dbReference>
<feature type="compositionally biased region" description="Basic residues" evidence="3">
    <location>
        <begin position="16"/>
        <end position="37"/>
    </location>
</feature>
<dbReference type="PANTHER" id="PTHR38041:SF1">
    <property type="entry name" value="CHORISMATE MUTASE"/>
    <property type="match status" value="1"/>
</dbReference>
<accession>Q5EF43</accession>
<feature type="compositionally biased region" description="Basic residues" evidence="3">
    <location>
        <begin position="75"/>
        <end position="85"/>
    </location>
</feature>
<dbReference type="InterPro" id="IPR036263">
    <property type="entry name" value="Chorismate_II_sf"/>
</dbReference>